<organism evidence="1 2">
    <name type="scientific">Lepraria finkii</name>
    <dbReference type="NCBI Taxonomy" id="1340010"/>
    <lineage>
        <taxon>Eukaryota</taxon>
        <taxon>Fungi</taxon>
        <taxon>Dikarya</taxon>
        <taxon>Ascomycota</taxon>
        <taxon>Pezizomycotina</taxon>
        <taxon>Lecanoromycetes</taxon>
        <taxon>OSLEUM clade</taxon>
        <taxon>Lecanoromycetidae</taxon>
        <taxon>Lecanorales</taxon>
        <taxon>Lecanorineae</taxon>
        <taxon>Stereocaulaceae</taxon>
        <taxon>Lepraria</taxon>
    </lineage>
</organism>
<keyword evidence="2" id="KW-1185">Reference proteome</keyword>
<accession>A0ABR4AYF3</accession>
<dbReference type="Proteomes" id="UP001590951">
    <property type="component" value="Unassembled WGS sequence"/>
</dbReference>
<reference evidence="1 2" key="1">
    <citation type="submission" date="2024-09" db="EMBL/GenBank/DDBJ databases">
        <title>Rethinking Asexuality: The Enigmatic Case of Functional Sexual Genes in Lepraria (Stereocaulaceae).</title>
        <authorList>
            <person name="Doellman M."/>
            <person name="Sun Y."/>
            <person name="Barcenas-Pena A."/>
            <person name="Lumbsch H.T."/>
            <person name="Grewe F."/>
        </authorList>
    </citation>
    <scope>NUCLEOTIDE SEQUENCE [LARGE SCALE GENOMIC DNA]</scope>
    <source>
        <strain evidence="1 2">Grewe 0041</strain>
    </source>
</reference>
<protein>
    <submittedName>
        <fullName evidence="1">Uncharacterized protein</fullName>
    </submittedName>
</protein>
<comment type="caution">
    <text evidence="1">The sequence shown here is derived from an EMBL/GenBank/DDBJ whole genome shotgun (WGS) entry which is preliminary data.</text>
</comment>
<dbReference type="EMBL" id="JBHFEH010000059">
    <property type="protein sequence ID" value="KAL2049726.1"/>
    <property type="molecule type" value="Genomic_DNA"/>
</dbReference>
<proteinExistence type="predicted"/>
<evidence type="ECO:0000313" key="2">
    <source>
        <dbReference type="Proteomes" id="UP001590951"/>
    </source>
</evidence>
<sequence>MVNPNPNPNPNTAVSTNLGAITLVTTGGTTDCTTIPSSGNGGNGNLWCFEFNMKGISDFFWSIQGVLSSQPPLAGSGDSSNANQCIPRAITGDSMFFSVVQNPAKCNTELERSFPNGQGQNTVPNCDISLVDGYSLNVACTIPGGSTPIGYNGNLNTYSNSVGHACQSPKSGECCQNLQRPFVSSLDQVDPFFSPAPRTTSSIKRRALNRYSPVLPSPLHILSVRAILVTLAGRRSARMKRRPCLRWTSYGICRTREFSTGMGIRGGHMRVACGTL</sequence>
<evidence type="ECO:0000313" key="1">
    <source>
        <dbReference type="EMBL" id="KAL2049726.1"/>
    </source>
</evidence>
<gene>
    <name evidence="1" type="ORF">ABVK25_010067</name>
</gene>
<name>A0ABR4AYF3_9LECA</name>